<organism evidence="3">
    <name type="scientific">hydrothermal vent metagenome</name>
    <dbReference type="NCBI Taxonomy" id="652676"/>
    <lineage>
        <taxon>unclassified sequences</taxon>
        <taxon>metagenomes</taxon>
        <taxon>ecological metagenomes</taxon>
    </lineage>
</organism>
<proteinExistence type="predicted"/>
<gene>
    <name evidence="3" type="ORF">MNBD_GAMMA08-2694</name>
</gene>
<feature type="compositionally biased region" description="Polar residues" evidence="1">
    <location>
        <begin position="179"/>
        <end position="192"/>
    </location>
</feature>
<protein>
    <recommendedName>
        <fullName evidence="2">Coenzyme Q-binding protein COQ10 START domain-containing protein</fullName>
    </recommendedName>
</protein>
<dbReference type="AlphaFoldDB" id="A0A3B0YG55"/>
<evidence type="ECO:0000256" key="1">
    <source>
        <dbReference type="SAM" id="MobiDB-lite"/>
    </source>
</evidence>
<accession>A0A3B0YG55</accession>
<dbReference type="Pfam" id="PF03364">
    <property type="entry name" value="Polyketide_cyc"/>
    <property type="match status" value="1"/>
</dbReference>
<name>A0A3B0YG55_9ZZZZ</name>
<reference evidence="3" key="1">
    <citation type="submission" date="2018-06" db="EMBL/GenBank/DDBJ databases">
        <authorList>
            <person name="Zhirakovskaya E."/>
        </authorList>
    </citation>
    <scope>NUCLEOTIDE SEQUENCE</scope>
</reference>
<dbReference type="EMBL" id="UOFH01000406">
    <property type="protein sequence ID" value="VAW67774.1"/>
    <property type="molecule type" value="Genomic_DNA"/>
</dbReference>
<dbReference type="SUPFAM" id="SSF55961">
    <property type="entry name" value="Bet v1-like"/>
    <property type="match status" value="1"/>
</dbReference>
<feature type="compositionally biased region" description="Basic and acidic residues" evidence="1">
    <location>
        <begin position="193"/>
        <end position="206"/>
    </location>
</feature>
<feature type="domain" description="Coenzyme Q-binding protein COQ10 START" evidence="2">
    <location>
        <begin position="39"/>
        <end position="121"/>
    </location>
</feature>
<evidence type="ECO:0000259" key="2">
    <source>
        <dbReference type="Pfam" id="PF03364"/>
    </source>
</evidence>
<feature type="region of interest" description="Disordered" evidence="1">
    <location>
        <begin position="173"/>
        <end position="206"/>
    </location>
</feature>
<sequence>MKRSAIIFLILISFIGGIVWYGNTLPELSHTSSSQIFNHHPSHVWQLLFDFERYPEWRENVYAVEKIPSKTNLKAWKEIDEDGNTLSYEIVEYELGVFIVIHETGDAQKNFIKLRFDIEVTDDEKSTILKITEDRIVPQLLPRVINHLLNTSPENVNAYFRSIHNKFKGDAIRAKKNAPAQSKPTENMPTENINEKSDARSADTPQ</sequence>
<dbReference type="InterPro" id="IPR023393">
    <property type="entry name" value="START-like_dom_sf"/>
</dbReference>
<dbReference type="Gene3D" id="3.30.530.20">
    <property type="match status" value="1"/>
</dbReference>
<evidence type="ECO:0000313" key="3">
    <source>
        <dbReference type="EMBL" id="VAW67774.1"/>
    </source>
</evidence>
<dbReference type="InterPro" id="IPR005031">
    <property type="entry name" value="COQ10_START"/>
</dbReference>